<evidence type="ECO:0000256" key="4">
    <source>
        <dbReference type="ARBA" id="ARBA00022982"/>
    </source>
</evidence>
<dbReference type="AlphaFoldDB" id="A0A439DZ40"/>
<keyword evidence="6" id="KW-0676">Redox-active center</keyword>
<dbReference type="InterPro" id="IPR005746">
    <property type="entry name" value="Thioredoxin"/>
</dbReference>
<dbReference type="PROSITE" id="PS51352">
    <property type="entry name" value="THIOREDOXIN_2"/>
    <property type="match status" value="1"/>
</dbReference>
<accession>A0A439DZ40</accession>
<dbReference type="Gene3D" id="2.30.30.380">
    <property type="entry name" value="Zn-finger domain of Sec23/24"/>
    <property type="match status" value="1"/>
</dbReference>
<dbReference type="FunFam" id="3.40.30.10:FF:000001">
    <property type="entry name" value="Thioredoxin"/>
    <property type="match status" value="1"/>
</dbReference>
<evidence type="ECO:0000256" key="7">
    <source>
        <dbReference type="NCBIfam" id="TIGR01068"/>
    </source>
</evidence>
<dbReference type="PROSITE" id="PS00194">
    <property type="entry name" value="THIOREDOXIN_1"/>
    <property type="match status" value="1"/>
</dbReference>
<proteinExistence type="inferred from homology"/>
<keyword evidence="4" id="KW-0249">Electron transport</keyword>
<dbReference type="GO" id="GO:0015035">
    <property type="term" value="F:protein-disulfide reductase activity"/>
    <property type="evidence" value="ECO:0007669"/>
    <property type="project" value="UniProtKB-UniRule"/>
</dbReference>
<evidence type="ECO:0000313" key="10">
    <source>
        <dbReference type="Proteomes" id="UP000287177"/>
    </source>
</evidence>
<dbReference type="InterPro" id="IPR013766">
    <property type="entry name" value="Thioredoxin_domain"/>
</dbReference>
<keyword evidence="10" id="KW-1185">Reference proteome</keyword>
<dbReference type="Pfam" id="PF00085">
    <property type="entry name" value="Thioredoxin"/>
    <property type="match status" value="1"/>
</dbReference>
<dbReference type="Proteomes" id="UP000287177">
    <property type="component" value="Unassembled WGS sequence"/>
</dbReference>
<evidence type="ECO:0000259" key="8">
    <source>
        <dbReference type="PROSITE" id="PS51352"/>
    </source>
</evidence>
<evidence type="ECO:0000256" key="6">
    <source>
        <dbReference type="ARBA" id="ARBA00023284"/>
    </source>
</evidence>
<dbReference type="NCBIfam" id="TIGR01068">
    <property type="entry name" value="thioredoxin"/>
    <property type="match status" value="1"/>
</dbReference>
<evidence type="ECO:0000256" key="1">
    <source>
        <dbReference type="ARBA" id="ARBA00003318"/>
    </source>
</evidence>
<dbReference type="CDD" id="cd02947">
    <property type="entry name" value="TRX_family"/>
    <property type="match status" value="1"/>
</dbReference>
<dbReference type="PRINTS" id="PR00421">
    <property type="entry name" value="THIOREDOXIN"/>
</dbReference>
<comment type="caution">
    <text evidence="9">The sequence shown here is derived from an EMBL/GenBank/DDBJ whole genome shotgun (WGS) entry which is preliminary data.</text>
</comment>
<dbReference type="PANTHER" id="PTHR45663">
    <property type="entry name" value="GEO12009P1"/>
    <property type="match status" value="1"/>
</dbReference>
<evidence type="ECO:0000256" key="5">
    <source>
        <dbReference type="ARBA" id="ARBA00023157"/>
    </source>
</evidence>
<dbReference type="GO" id="GO:0045454">
    <property type="term" value="P:cell redox homeostasis"/>
    <property type="evidence" value="ECO:0007669"/>
    <property type="project" value="TreeGrafter"/>
</dbReference>
<dbReference type="InterPro" id="IPR017937">
    <property type="entry name" value="Thioredoxin_CS"/>
</dbReference>
<dbReference type="SUPFAM" id="SSF52833">
    <property type="entry name" value="Thioredoxin-like"/>
    <property type="match status" value="1"/>
</dbReference>
<gene>
    <name evidence="9" type="ORF">MELE44368_10290</name>
</gene>
<dbReference type="InterPro" id="IPR036249">
    <property type="entry name" value="Thioredoxin-like_sf"/>
</dbReference>
<dbReference type="NCBIfam" id="NF008229">
    <property type="entry name" value="PRK10996.1"/>
    <property type="match status" value="1"/>
</dbReference>
<comment type="similarity">
    <text evidence="2">Belongs to the thioredoxin family.</text>
</comment>
<comment type="function">
    <text evidence="1">Participates in various redox reactions through the reversible oxidation of its active center dithiol to a disulfide and catalyzes dithiol-disulfide exchange reactions.</text>
</comment>
<evidence type="ECO:0000256" key="3">
    <source>
        <dbReference type="ARBA" id="ARBA00022448"/>
    </source>
</evidence>
<dbReference type="PANTHER" id="PTHR45663:SF11">
    <property type="entry name" value="GEO12009P1"/>
    <property type="match status" value="1"/>
</dbReference>
<evidence type="ECO:0000313" key="9">
    <source>
        <dbReference type="EMBL" id="RWA23065.1"/>
    </source>
</evidence>
<feature type="domain" description="Thioredoxin" evidence="8">
    <location>
        <begin position="13"/>
        <end position="159"/>
    </location>
</feature>
<keyword evidence="5" id="KW-1015">Disulfide bond</keyword>
<dbReference type="GO" id="GO:0005829">
    <property type="term" value="C:cytosol"/>
    <property type="evidence" value="ECO:0007669"/>
    <property type="project" value="TreeGrafter"/>
</dbReference>
<reference evidence="9 10" key="1">
    <citation type="submission" date="2013-06" db="EMBL/GenBank/DDBJ databases">
        <title>The draft sequence of the Mycobacterium elephantis genome.</title>
        <authorList>
            <person name="Pettersson F.B."/>
            <person name="Das S."/>
            <person name="Dasgupta S."/>
            <person name="Bhattacharya A."/>
            <person name="Kirsebom L.A."/>
        </authorList>
    </citation>
    <scope>NUCLEOTIDE SEQUENCE [LARGE SCALE GENOMIC DNA]</scope>
    <source>
        <strain evidence="9 10">DSM 44368</strain>
    </source>
</reference>
<organism evidence="9 10">
    <name type="scientific">Mycolicibacterium elephantis DSM 44368</name>
    <dbReference type="NCBI Taxonomy" id="1335622"/>
    <lineage>
        <taxon>Bacteria</taxon>
        <taxon>Bacillati</taxon>
        <taxon>Actinomycetota</taxon>
        <taxon>Actinomycetes</taxon>
        <taxon>Mycobacteriales</taxon>
        <taxon>Mycobacteriaceae</taxon>
        <taxon>Mycolicibacterium</taxon>
    </lineage>
</organism>
<evidence type="ECO:0000256" key="2">
    <source>
        <dbReference type="ARBA" id="ARBA00008987"/>
    </source>
</evidence>
<sequence>MGVAAKRAAMSGNATGPTAQAVSIITCPDCGKGNRVRPTPRGTPRCGNCRKPLPWLVEAGAETFDAELQSSVPVLVDFWAPWCGPCRAVAPALEQLARQRAGRLKVVKLNVDEAPTVASRFGVQGIPLLILHRDGREIGRLTGAVPLAQLQSWLDQQLTGEPRP</sequence>
<dbReference type="Gene3D" id="3.40.30.10">
    <property type="entry name" value="Glutaredoxin"/>
    <property type="match status" value="1"/>
</dbReference>
<name>A0A439DZ40_9MYCO</name>
<dbReference type="EMBL" id="ATDN01000002">
    <property type="protein sequence ID" value="RWA23065.1"/>
    <property type="molecule type" value="Genomic_DNA"/>
</dbReference>
<keyword evidence="3" id="KW-0813">Transport</keyword>
<protein>
    <recommendedName>
        <fullName evidence="7">Thioredoxin</fullName>
    </recommendedName>
</protein>